<protein>
    <submittedName>
        <fullName evidence="1">Uncharacterized protein</fullName>
    </submittedName>
</protein>
<organism evidence="1 2">
    <name type="scientific">Monodon monoceros</name>
    <name type="common">Narwhal</name>
    <name type="synonym">Ceratodon monodon</name>
    <dbReference type="NCBI Taxonomy" id="40151"/>
    <lineage>
        <taxon>Eukaryota</taxon>
        <taxon>Metazoa</taxon>
        <taxon>Chordata</taxon>
        <taxon>Craniata</taxon>
        <taxon>Vertebrata</taxon>
        <taxon>Euteleostomi</taxon>
        <taxon>Mammalia</taxon>
        <taxon>Eutheria</taxon>
        <taxon>Laurasiatheria</taxon>
        <taxon>Artiodactyla</taxon>
        <taxon>Whippomorpha</taxon>
        <taxon>Cetacea</taxon>
        <taxon>Odontoceti</taxon>
        <taxon>Monodontidae</taxon>
        <taxon>Monodon</taxon>
    </lineage>
</organism>
<evidence type="ECO:0000313" key="1">
    <source>
        <dbReference type="EMBL" id="TKC43368.1"/>
    </source>
</evidence>
<proteinExistence type="predicted"/>
<evidence type="ECO:0000313" key="2">
    <source>
        <dbReference type="Proteomes" id="UP000308365"/>
    </source>
</evidence>
<dbReference type="EMBL" id="RWIC01000476">
    <property type="protein sequence ID" value="TKC43368.1"/>
    <property type="molecule type" value="Genomic_DNA"/>
</dbReference>
<sequence>MYNKLNYLGKFLKFPTRIRLCLLLCSVTSTVFKERRICSKGLPTFRVLISPFACVNSLMFMKDGITGKTFPTFTAPIRPFCCVNSLMIIDVETREKRLPTFTALIRPMSSVNSLMFSNHRALGKRLPIHTTLIWPQSCISHTLYTYKAFLLCDLSKDNRGQGEKYKISHIHCIHKAFFHYEHFSVDVKCPFLNYDGSTARKLCTFTAQVIIFSNVSSPGINKDKVLVKGFLTFAALVLRCFSVNSSMQIEG</sequence>
<dbReference type="PANTHER" id="PTHR33426">
    <property type="entry name" value="C2H2-TYPE DOMAIN-CONTAINING PROTEIN"/>
    <property type="match status" value="1"/>
</dbReference>
<dbReference type="Proteomes" id="UP000308365">
    <property type="component" value="Unassembled WGS sequence"/>
</dbReference>
<comment type="caution">
    <text evidence="1">The sequence shown here is derived from an EMBL/GenBank/DDBJ whole genome shotgun (WGS) entry which is preliminary data.</text>
</comment>
<dbReference type="AlphaFoldDB" id="A0A4U1F2D3"/>
<dbReference type="PANTHER" id="PTHR33426:SF44">
    <property type="match status" value="1"/>
</dbReference>
<reference evidence="2" key="1">
    <citation type="journal article" date="2019" name="IScience">
        <title>Narwhal Genome Reveals Long-Term Low Genetic Diversity despite Current Large Abundance Size.</title>
        <authorList>
            <person name="Westbury M.V."/>
            <person name="Petersen B."/>
            <person name="Garde E."/>
            <person name="Heide-Jorgensen M.P."/>
            <person name="Lorenzen E.D."/>
        </authorList>
    </citation>
    <scope>NUCLEOTIDE SEQUENCE [LARGE SCALE GENOMIC DNA]</scope>
</reference>
<name>A0A4U1F2D3_MONMO</name>
<gene>
    <name evidence="1" type="ORF">EI555_014277</name>
</gene>
<accession>A0A4U1F2D3</accession>